<evidence type="ECO:0000256" key="3">
    <source>
        <dbReference type="ARBA" id="ARBA00022989"/>
    </source>
</evidence>
<dbReference type="EMBL" id="CM032183">
    <property type="protein sequence ID" value="KAG7095253.1"/>
    <property type="molecule type" value="Genomic_DNA"/>
</dbReference>
<dbReference type="GeneID" id="66075102"/>
<evidence type="ECO:0000313" key="7">
    <source>
        <dbReference type="Proteomes" id="UP001049176"/>
    </source>
</evidence>
<sequence length="306" mass="34211">MAKSIIERTTCAQVTHLLHTVFLFTKNDYPLVFAPNILTGMVLAGPTDLRSFVAACVWLNLHLLAFNIQNQLVGVEEDRLCKPYRPFPSGRITVQQGRLLYLAVVAASIAWSFCHDLVLLSVIYSCGTTLYNELGLAANPFLKTPMGGIAYICYSWGATFIIGHHQPLSANSLYAIMMSGLIFSLTGHMQDFRDRSGDALMGRRTIPIILPQGVARWSLLFIIATFTYGLIVLWSPPFFVTIVFTALFLVTVVTLVATHSEEADRVNFHWYELWLICAHLLPLFRRIADGEVELPGTFLFSHLNLA</sequence>
<evidence type="ECO:0000256" key="1">
    <source>
        <dbReference type="ARBA" id="ARBA00004141"/>
    </source>
</evidence>
<dbReference type="InterPro" id="IPR000537">
    <property type="entry name" value="UbiA_prenyltransferase"/>
</dbReference>
<gene>
    <name evidence="6" type="ORF">E1B28_006026</name>
</gene>
<dbReference type="KEGG" id="more:E1B28_006026"/>
<comment type="subcellular location">
    <subcellularLocation>
        <location evidence="1">Membrane</location>
        <topology evidence="1">Multi-pass membrane protein</topology>
    </subcellularLocation>
</comment>
<keyword evidence="4 5" id="KW-0472">Membrane</keyword>
<evidence type="ECO:0000256" key="2">
    <source>
        <dbReference type="ARBA" id="ARBA00022692"/>
    </source>
</evidence>
<dbReference type="InterPro" id="IPR050475">
    <property type="entry name" value="Prenyltransferase_related"/>
</dbReference>
<dbReference type="PANTHER" id="PTHR42723:SF1">
    <property type="entry name" value="CHLOROPHYLL SYNTHASE, CHLOROPLASTIC"/>
    <property type="match status" value="1"/>
</dbReference>
<dbReference type="Proteomes" id="UP001049176">
    <property type="component" value="Chromosome 3"/>
</dbReference>
<accession>A0A9P7UV66</accession>
<name>A0A9P7UV66_9AGAR</name>
<dbReference type="PANTHER" id="PTHR42723">
    <property type="entry name" value="CHLOROPHYLL SYNTHASE"/>
    <property type="match status" value="1"/>
</dbReference>
<dbReference type="OrthoDB" id="434972at2759"/>
<keyword evidence="2 5" id="KW-0812">Transmembrane</keyword>
<dbReference type="CDD" id="cd13965">
    <property type="entry name" value="PT_UbiA_3"/>
    <property type="match status" value="1"/>
</dbReference>
<feature type="transmembrane region" description="Helical" evidence="5">
    <location>
        <begin position="99"/>
        <end position="124"/>
    </location>
</feature>
<dbReference type="RefSeq" id="XP_043011723.1">
    <property type="nucleotide sequence ID" value="XM_043150634.1"/>
</dbReference>
<dbReference type="InterPro" id="IPR044878">
    <property type="entry name" value="UbiA_sf"/>
</dbReference>
<proteinExistence type="predicted"/>
<organism evidence="6 7">
    <name type="scientific">Marasmius oreades</name>
    <name type="common">fairy-ring Marasmius</name>
    <dbReference type="NCBI Taxonomy" id="181124"/>
    <lineage>
        <taxon>Eukaryota</taxon>
        <taxon>Fungi</taxon>
        <taxon>Dikarya</taxon>
        <taxon>Basidiomycota</taxon>
        <taxon>Agaricomycotina</taxon>
        <taxon>Agaricomycetes</taxon>
        <taxon>Agaricomycetidae</taxon>
        <taxon>Agaricales</taxon>
        <taxon>Marasmiineae</taxon>
        <taxon>Marasmiaceae</taxon>
        <taxon>Marasmius</taxon>
    </lineage>
</organism>
<keyword evidence="7" id="KW-1185">Reference proteome</keyword>
<feature type="transmembrane region" description="Helical" evidence="5">
    <location>
        <begin position="213"/>
        <end position="232"/>
    </location>
</feature>
<comment type="caution">
    <text evidence="6">The sequence shown here is derived from an EMBL/GenBank/DDBJ whole genome shotgun (WGS) entry which is preliminary data.</text>
</comment>
<dbReference type="AlphaFoldDB" id="A0A9P7UV66"/>
<dbReference type="Pfam" id="PF01040">
    <property type="entry name" value="UbiA"/>
    <property type="match status" value="1"/>
</dbReference>
<dbReference type="Gene3D" id="1.10.357.140">
    <property type="entry name" value="UbiA prenyltransferase"/>
    <property type="match status" value="1"/>
</dbReference>
<dbReference type="GO" id="GO:0016765">
    <property type="term" value="F:transferase activity, transferring alkyl or aryl (other than methyl) groups"/>
    <property type="evidence" value="ECO:0007669"/>
    <property type="project" value="InterPro"/>
</dbReference>
<evidence type="ECO:0000256" key="5">
    <source>
        <dbReference type="SAM" id="Phobius"/>
    </source>
</evidence>
<dbReference type="GO" id="GO:0016020">
    <property type="term" value="C:membrane"/>
    <property type="evidence" value="ECO:0007669"/>
    <property type="project" value="UniProtKB-SubCell"/>
</dbReference>
<keyword evidence="3 5" id="KW-1133">Transmembrane helix</keyword>
<feature type="transmembrane region" description="Helical" evidence="5">
    <location>
        <begin position="173"/>
        <end position="192"/>
    </location>
</feature>
<protein>
    <recommendedName>
        <fullName evidence="8">UbiA prenyltransferase</fullName>
    </recommendedName>
</protein>
<reference evidence="6" key="1">
    <citation type="journal article" date="2021" name="Genome Biol. Evol.">
        <title>The assembled and annotated genome of the fairy-ring fungus Marasmius oreades.</title>
        <authorList>
            <person name="Hiltunen M."/>
            <person name="Ament-Velasquez S.L."/>
            <person name="Johannesson H."/>
        </authorList>
    </citation>
    <scope>NUCLEOTIDE SEQUENCE</scope>
    <source>
        <strain evidence="6">03SP1</strain>
    </source>
</reference>
<evidence type="ECO:0000313" key="6">
    <source>
        <dbReference type="EMBL" id="KAG7095253.1"/>
    </source>
</evidence>
<evidence type="ECO:0000256" key="4">
    <source>
        <dbReference type="ARBA" id="ARBA00023136"/>
    </source>
</evidence>
<evidence type="ECO:0008006" key="8">
    <source>
        <dbReference type="Google" id="ProtNLM"/>
    </source>
</evidence>
<feature type="transmembrane region" description="Helical" evidence="5">
    <location>
        <begin position="238"/>
        <end position="258"/>
    </location>
</feature>